<accession>A0A1B2J5R1</accession>
<keyword evidence="3" id="KW-0808">Transferase</keyword>
<evidence type="ECO:0000313" key="6">
    <source>
        <dbReference type="Proteomes" id="UP000094565"/>
    </source>
</evidence>
<name>A0A1B2J5R1_PICPA</name>
<gene>
    <name evidence="5" type="primary">TMT1</name>
    <name evidence="5" type="ORF">ATY40_BA7500347</name>
</gene>
<dbReference type="PANTHER" id="PTHR44942:SF4">
    <property type="entry name" value="METHYLTRANSFERASE TYPE 11 DOMAIN-CONTAINING PROTEIN"/>
    <property type="match status" value="1"/>
</dbReference>
<evidence type="ECO:0000256" key="2">
    <source>
        <dbReference type="ARBA" id="ARBA00022603"/>
    </source>
</evidence>
<dbReference type="InterPro" id="IPR013216">
    <property type="entry name" value="Methyltransf_11"/>
</dbReference>
<dbReference type="SUPFAM" id="SSF53335">
    <property type="entry name" value="S-adenosyl-L-methionine-dependent methyltransferases"/>
    <property type="match status" value="1"/>
</dbReference>
<dbReference type="PANTHER" id="PTHR44942">
    <property type="entry name" value="METHYLTRANSF_11 DOMAIN-CONTAINING PROTEIN"/>
    <property type="match status" value="1"/>
</dbReference>
<dbReference type="InterPro" id="IPR051052">
    <property type="entry name" value="Diverse_substrate_MTase"/>
</dbReference>
<evidence type="ECO:0000259" key="4">
    <source>
        <dbReference type="Pfam" id="PF08241"/>
    </source>
</evidence>
<evidence type="ECO:0000256" key="3">
    <source>
        <dbReference type="ARBA" id="ARBA00022679"/>
    </source>
</evidence>
<sequence>MASFTSTEFNSENYDRFRPVYPDGLYHQLMDYHVGARGLCVDVGCGSGQATFTLKEYFEKVIGSDISENQLAVARKRQTAGIEFKLGTGEDFSWLTETPDVITAAECLHWVDPQKFVVNVAKSLRDHGTLSYWLYTEPIFQNERANQVYNKFTYGSDYLGPYWDPGRRHFRNHLKELNQILLNSELFDEVKISNFKQEEGIKSGDILYLEKEMTISDFINFVSSWPSVFSWKRQRGKEDILNDFYNELNDCFEGDTMKVIWNSVLVFARRKQRFV</sequence>
<keyword evidence="6" id="KW-1185">Reference proteome</keyword>
<dbReference type="EMBL" id="CP014584">
    <property type="protein sequence ID" value="ANZ73311.1"/>
    <property type="molecule type" value="Genomic_DNA"/>
</dbReference>
<protein>
    <submittedName>
        <fullName evidence="5">BA75_00347T0</fullName>
    </submittedName>
</protein>
<proteinExistence type="inferred from homology"/>
<evidence type="ECO:0000256" key="1">
    <source>
        <dbReference type="ARBA" id="ARBA00008361"/>
    </source>
</evidence>
<dbReference type="Gene3D" id="3.40.50.150">
    <property type="entry name" value="Vaccinia Virus protein VP39"/>
    <property type="match status" value="1"/>
</dbReference>
<dbReference type="AlphaFoldDB" id="A0A1B2J5R1"/>
<comment type="similarity">
    <text evidence="1">Belongs to the methyltransferase superfamily.</text>
</comment>
<feature type="domain" description="Methyltransferase type 11" evidence="4">
    <location>
        <begin position="41"/>
        <end position="130"/>
    </location>
</feature>
<dbReference type="OrthoDB" id="10027013at2759"/>
<evidence type="ECO:0000313" key="5">
    <source>
        <dbReference type="EMBL" id="ANZ73311.1"/>
    </source>
</evidence>
<reference evidence="5 6" key="1">
    <citation type="submission" date="2016-02" db="EMBL/GenBank/DDBJ databases">
        <title>Comparative genomic and transcriptomic foundation for Pichia pastoris.</title>
        <authorList>
            <person name="Love K.R."/>
            <person name="Shah K.A."/>
            <person name="Whittaker C.A."/>
            <person name="Wu J."/>
            <person name="Bartlett M.C."/>
            <person name="Ma D."/>
            <person name="Leeson R.L."/>
            <person name="Priest M."/>
            <person name="Young S.K."/>
            <person name="Love J.C."/>
        </authorList>
    </citation>
    <scope>NUCLEOTIDE SEQUENCE [LARGE SCALE GENOMIC DNA]</scope>
    <source>
        <strain evidence="5 6">ATCC 28485</strain>
    </source>
</reference>
<dbReference type="CDD" id="cd02440">
    <property type="entry name" value="AdoMet_MTases"/>
    <property type="match status" value="1"/>
</dbReference>
<dbReference type="GO" id="GO:0032259">
    <property type="term" value="P:methylation"/>
    <property type="evidence" value="ECO:0007669"/>
    <property type="project" value="UniProtKB-KW"/>
</dbReference>
<dbReference type="InterPro" id="IPR029063">
    <property type="entry name" value="SAM-dependent_MTases_sf"/>
</dbReference>
<dbReference type="Proteomes" id="UP000094565">
    <property type="component" value="Chromosome 1"/>
</dbReference>
<organism evidence="5 6">
    <name type="scientific">Komagataella pastoris</name>
    <name type="common">Yeast</name>
    <name type="synonym">Pichia pastoris</name>
    <dbReference type="NCBI Taxonomy" id="4922"/>
    <lineage>
        <taxon>Eukaryota</taxon>
        <taxon>Fungi</taxon>
        <taxon>Dikarya</taxon>
        <taxon>Ascomycota</taxon>
        <taxon>Saccharomycotina</taxon>
        <taxon>Pichiomycetes</taxon>
        <taxon>Pichiales</taxon>
        <taxon>Pichiaceae</taxon>
        <taxon>Komagataella</taxon>
    </lineage>
</organism>
<keyword evidence="2" id="KW-0489">Methyltransferase</keyword>
<dbReference type="GO" id="GO:0008757">
    <property type="term" value="F:S-adenosylmethionine-dependent methyltransferase activity"/>
    <property type="evidence" value="ECO:0007669"/>
    <property type="project" value="InterPro"/>
</dbReference>
<dbReference type="Pfam" id="PF08241">
    <property type="entry name" value="Methyltransf_11"/>
    <property type="match status" value="1"/>
</dbReference>